<gene>
    <name evidence="1" type="ORF">CD122_08800</name>
</gene>
<dbReference type="GO" id="GO:0030420">
    <property type="term" value="P:establishment of competence for transformation"/>
    <property type="evidence" value="ECO:0007669"/>
    <property type="project" value="InterPro"/>
</dbReference>
<sequence>MLLMNQPSKTPYVIDANVMLIKPISGPEGAYTRTELLYTTGKKKVQKMRPLRFIESACRHRYNSYLHIKSEVRSLTGISSKPPFFIPGPQSITFFSTHSDRVLESCWININYVDKIEGYKTGKSKIYLTGGYTVVVNVSQYTLLHQYQNGIHLAYTLLRREIDAGELVKKFDEVQHDELINVLRDFVNVFKEIRLALITEQRHYIPKIAEDPPHKNY</sequence>
<organism evidence="1 2">
    <name type="scientific">Staphylococcus rostri</name>
    <dbReference type="NCBI Taxonomy" id="522262"/>
    <lineage>
        <taxon>Bacteria</taxon>
        <taxon>Bacillati</taxon>
        <taxon>Bacillota</taxon>
        <taxon>Bacilli</taxon>
        <taxon>Bacillales</taxon>
        <taxon>Staphylococcaceae</taxon>
        <taxon>Staphylococcus</taxon>
    </lineage>
</organism>
<accession>A0A2K3YLI2</accession>
<proteinExistence type="predicted"/>
<dbReference type="OrthoDB" id="2417337at2"/>
<protein>
    <recommendedName>
        <fullName evidence="3">Competence protein ComK</fullName>
    </recommendedName>
</protein>
<comment type="caution">
    <text evidence="1">The sequence shown here is derived from an EMBL/GenBank/DDBJ whole genome shotgun (WGS) entry which is preliminary data.</text>
</comment>
<evidence type="ECO:0000313" key="2">
    <source>
        <dbReference type="Proteomes" id="UP000242752"/>
    </source>
</evidence>
<dbReference type="AlphaFoldDB" id="A0A2K3YLI2"/>
<name>A0A2K3YLI2_9STAP</name>
<dbReference type="InterPro" id="IPR010461">
    <property type="entry name" value="ComK"/>
</dbReference>
<dbReference type="Pfam" id="PF06338">
    <property type="entry name" value="ComK"/>
    <property type="match status" value="1"/>
</dbReference>
<evidence type="ECO:0000313" key="1">
    <source>
        <dbReference type="EMBL" id="PNZ26174.1"/>
    </source>
</evidence>
<reference evidence="1 2" key="1">
    <citation type="submission" date="2017-08" db="EMBL/GenBank/DDBJ databases">
        <title>Draft genome sequences of 64 type strains of genus Staph aureus.</title>
        <authorList>
            <person name="Cole K."/>
            <person name="Golubchik T."/>
            <person name="Russell J."/>
            <person name="Foster D."/>
            <person name="Llewelyn M."/>
            <person name="Wilson D."/>
            <person name="Crook D."/>
            <person name="Paul J."/>
        </authorList>
    </citation>
    <scope>NUCLEOTIDE SEQUENCE [LARGE SCALE GENOMIC DNA]</scope>
    <source>
        <strain evidence="1 2">DSM 21968</strain>
    </source>
</reference>
<dbReference type="EMBL" id="PPRF01000059">
    <property type="protein sequence ID" value="PNZ26174.1"/>
    <property type="molecule type" value="Genomic_DNA"/>
</dbReference>
<keyword evidence="2" id="KW-1185">Reference proteome</keyword>
<evidence type="ECO:0008006" key="3">
    <source>
        <dbReference type="Google" id="ProtNLM"/>
    </source>
</evidence>
<dbReference type="Proteomes" id="UP000242752">
    <property type="component" value="Unassembled WGS sequence"/>
</dbReference>